<feature type="chain" id="PRO_5046886053" description="Tat (Twin-arginine translocation) pathway signal sequence" evidence="2">
    <location>
        <begin position="40"/>
        <end position="325"/>
    </location>
</feature>
<accession>A0ABP4UMX6</accession>
<gene>
    <name evidence="3" type="ORF">GCM10009809_00770</name>
</gene>
<organism evidence="3 4">
    <name type="scientific">Isoptericola hypogeus</name>
    <dbReference type="NCBI Taxonomy" id="300179"/>
    <lineage>
        <taxon>Bacteria</taxon>
        <taxon>Bacillati</taxon>
        <taxon>Actinomycetota</taxon>
        <taxon>Actinomycetes</taxon>
        <taxon>Micrococcales</taxon>
        <taxon>Promicromonosporaceae</taxon>
        <taxon>Isoptericola</taxon>
    </lineage>
</organism>
<feature type="compositionally biased region" description="Low complexity" evidence="1">
    <location>
        <begin position="33"/>
        <end position="57"/>
    </location>
</feature>
<dbReference type="PROSITE" id="PS51318">
    <property type="entry name" value="TAT"/>
    <property type="match status" value="1"/>
</dbReference>
<evidence type="ECO:0000313" key="3">
    <source>
        <dbReference type="EMBL" id="GAA1708373.1"/>
    </source>
</evidence>
<dbReference type="EMBL" id="BAAAPM010000001">
    <property type="protein sequence ID" value="GAA1708373.1"/>
    <property type="molecule type" value="Genomic_DNA"/>
</dbReference>
<name>A0ABP4UMX6_9MICO</name>
<evidence type="ECO:0000313" key="4">
    <source>
        <dbReference type="Proteomes" id="UP001501138"/>
    </source>
</evidence>
<feature type="region of interest" description="Disordered" evidence="1">
    <location>
        <begin position="33"/>
        <end position="62"/>
    </location>
</feature>
<keyword evidence="4" id="KW-1185">Reference proteome</keyword>
<reference evidence="4" key="1">
    <citation type="journal article" date="2019" name="Int. J. Syst. Evol. Microbiol.">
        <title>The Global Catalogue of Microorganisms (GCM) 10K type strain sequencing project: providing services to taxonomists for standard genome sequencing and annotation.</title>
        <authorList>
            <consortium name="The Broad Institute Genomics Platform"/>
            <consortium name="The Broad Institute Genome Sequencing Center for Infectious Disease"/>
            <person name="Wu L."/>
            <person name="Ma J."/>
        </authorList>
    </citation>
    <scope>NUCLEOTIDE SEQUENCE [LARGE SCALE GENOMIC DNA]</scope>
    <source>
        <strain evidence="4">JCM 15589</strain>
    </source>
</reference>
<sequence length="325" mass="32889">MTVTSSSSSPRGVARRRFLTGAGAAAVAGLAAAGTPATAAPPDDTAAGGPGAGRATANDTPIDSTIASAPASGYVYRHASFFDFEPEIHSAARAWGGNGCYATTGSPMWASIDIPQGARVRDIEWYVYNASATNVLCLGRVWAAGTGTLGTVAVDVQASPGNGIRAFRGVVPSSAYGPFPLGCKLMLGFNSYTGATSQVNGARVGFSNGGGATGMLSTPIRAYDSRATGGRLSAGTTRTITLPPSTCPVGTSAVIVNLIAVGAERSGFLRMWPGHVTDTSTSAINYTKGTTLANAQVVGVSNARKIKLRSSARTHVVIDVLGTIG</sequence>
<dbReference type="RefSeq" id="WP_344244520.1">
    <property type="nucleotide sequence ID" value="NZ_BAAAPM010000001.1"/>
</dbReference>
<evidence type="ECO:0000256" key="2">
    <source>
        <dbReference type="SAM" id="SignalP"/>
    </source>
</evidence>
<dbReference type="Proteomes" id="UP001501138">
    <property type="component" value="Unassembled WGS sequence"/>
</dbReference>
<proteinExistence type="predicted"/>
<protein>
    <recommendedName>
        <fullName evidence="5">Tat (Twin-arginine translocation) pathway signal sequence</fullName>
    </recommendedName>
</protein>
<evidence type="ECO:0008006" key="5">
    <source>
        <dbReference type="Google" id="ProtNLM"/>
    </source>
</evidence>
<feature type="signal peptide" evidence="2">
    <location>
        <begin position="1"/>
        <end position="39"/>
    </location>
</feature>
<evidence type="ECO:0000256" key="1">
    <source>
        <dbReference type="SAM" id="MobiDB-lite"/>
    </source>
</evidence>
<comment type="caution">
    <text evidence="3">The sequence shown here is derived from an EMBL/GenBank/DDBJ whole genome shotgun (WGS) entry which is preliminary data.</text>
</comment>
<dbReference type="InterPro" id="IPR006311">
    <property type="entry name" value="TAT_signal"/>
</dbReference>
<keyword evidence="2" id="KW-0732">Signal</keyword>